<proteinExistence type="predicted"/>
<gene>
    <name evidence="2" type="ORF">TKK_018214</name>
</gene>
<feature type="compositionally biased region" description="Basic residues" evidence="1">
    <location>
        <begin position="30"/>
        <end position="44"/>
    </location>
</feature>
<evidence type="ECO:0000313" key="2">
    <source>
        <dbReference type="EMBL" id="KAL3386355.1"/>
    </source>
</evidence>
<reference evidence="2 3" key="1">
    <citation type="journal article" date="2024" name="bioRxiv">
        <title>A reference genome for Trichogramma kaykai: A tiny desert-dwelling parasitoid wasp with competing sex-ratio distorters.</title>
        <authorList>
            <person name="Culotta J."/>
            <person name="Lindsey A.R."/>
        </authorList>
    </citation>
    <scope>NUCLEOTIDE SEQUENCE [LARGE SCALE GENOMIC DNA]</scope>
    <source>
        <strain evidence="2 3">KSX58</strain>
    </source>
</reference>
<evidence type="ECO:0000313" key="3">
    <source>
        <dbReference type="Proteomes" id="UP001627154"/>
    </source>
</evidence>
<dbReference type="AlphaFoldDB" id="A0ABD2W0N5"/>
<sequence>MPAKLRERLSQSGNSFFRPDDAKRNWRGGGRPHRFSARVSQIRRHGSRKENLQASFNEVLHVHLVLDDTSNRSSKTICIIQERLNRPSLRVSSGS</sequence>
<dbReference type="Proteomes" id="UP001627154">
    <property type="component" value="Unassembled WGS sequence"/>
</dbReference>
<accession>A0ABD2W0N5</accession>
<comment type="caution">
    <text evidence="2">The sequence shown here is derived from an EMBL/GenBank/DDBJ whole genome shotgun (WGS) entry which is preliminary data.</text>
</comment>
<keyword evidence="3" id="KW-1185">Reference proteome</keyword>
<feature type="region of interest" description="Disordered" evidence="1">
    <location>
        <begin position="1"/>
        <end position="44"/>
    </location>
</feature>
<evidence type="ECO:0000256" key="1">
    <source>
        <dbReference type="SAM" id="MobiDB-lite"/>
    </source>
</evidence>
<organism evidence="2 3">
    <name type="scientific">Trichogramma kaykai</name>
    <dbReference type="NCBI Taxonomy" id="54128"/>
    <lineage>
        <taxon>Eukaryota</taxon>
        <taxon>Metazoa</taxon>
        <taxon>Ecdysozoa</taxon>
        <taxon>Arthropoda</taxon>
        <taxon>Hexapoda</taxon>
        <taxon>Insecta</taxon>
        <taxon>Pterygota</taxon>
        <taxon>Neoptera</taxon>
        <taxon>Endopterygota</taxon>
        <taxon>Hymenoptera</taxon>
        <taxon>Apocrita</taxon>
        <taxon>Proctotrupomorpha</taxon>
        <taxon>Chalcidoidea</taxon>
        <taxon>Trichogrammatidae</taxon>
        <taxon>Trichogramma</taxon>
    </lineage>
</organism>
<protein>
    <submittedName>
        <fullName evidence="2">Uncharacterized protein</fullName>
    </submittedName>
</protein>
<dbReference type="EMBL" id="JBJJXI010000147">
    <property type="protein sequence ID" value="KAL3386355.1"/>
    <property type="molecule type" value="Genomic_DNA"/>
</dbReference>
<name>A0ABD2W0N5_9HYME</name>